<dbReference type="SUPFAM" id="SSF55846">
    <property type="entry name" value="N-acetylmuramoyl-L-alanine amidase-like"/>
    <property type="match status" value="1"/>
</dbReference>
<evidence type="ECO:0000256" key="2">
    <source>
        <dbReference type="SAM" id="MobiDB-lite"/>
    </source>
</evidence>
<proteinExistence type="inferred from homology"/>
<dbReference type="Pfam" id="PF01510">
    <property type="entry name" value="Amidase_2"/>
    <property type="match status" value="1"/>
</dbReference>
<gene>
    <name evidence="5" type="ORF">GCM10022214_80940</name>
</gene>
<dbReference type="InterPro" id="IPR002502">
    <property type="entry name" value="Amidase_domain"/>
</dbReference>
<dbReference type="Proteomes" id="UP001500683">
    <property type="component" value="Unassembled WGS sequence"/>
</dbReference>
<reference evidence="6" key="1">
    <citation type="journal article" date="2019" name="Int. J. Syst. Evol. Microbiol.">
        <title>The Global Catalogue of Microorganisms (GCM) 10K type strain sequencing project: providing services to taxonomists for standard genome sequencing and annotation.</title>
        <authorList>
            <consortium name="The Broad Institute Genomics Platform"/>
            <consortium name="The Broad Institute Genome Sequencing Center for Infectious Disease"/>
            <person name="Wu L."/>
            <person name="Ma J."/>
        </authorList>
    </citation>
    <scope>NUCLEOTIDE SEQUENCE [LARGE SCALE GENOMIC DNA]</scope>
    <source>
        <strain evidence="6">JCM 16702</strain>
    </source>
</reference>
<dbReference type="PANTHER" id="PTHR11022">
    <property type="entry name" value="PEPTIDOGLYCAN RECOGNITION PROTEIN"/>
    <property type="match status" value="1"/>
</dbReference>
<dbReference type="SMART" id="SM00644">
    <property type="entry name" value="Ami_2"/>
    <property type="match status" value="1"/>
</dbReference>
<comment type="caution">
    <text evidence="5">The sequence shown here is derived from an EMBL/GenBank/DDBJ whole genome shotgun (WGS) entry which is preliminary data.</text>
</comment>
<evidence type="ECO:0008006" key="7">
    <source>
        <dbReference type="Google" id="ProtNLM"/>
    </source>
</evidence>
<dbReference type="CDD" id="cd06583">
    <property type="entry name" value="PGRP"/>
    <property type="match status" value="1"/>
</dbReference>
<evidence type="ECO:0000313" key="6">
    <source>
        <dbReference type="Proteomes" id="UP001500683"/>
    </source>
</evidence>
<dbReference type="InterPro" id="IPR006619">
    <property type="entry name" value="PGRP_domain_met/bac"/>
</dbReference>
<feature type="region of interest" description="Disordered" evidence="2">
    <location>
        <begin position="227"/>
        <end position="314"/>
    </location>
</feature>
<dbReference type="SMART" id="SM00701">
    <property type="entry name" value="PGRP"/>
    <property type="match status" value="1"/>
</dbReference>
<evidence type="ECO:0000313" key="5">
    <source>
        <dbReference type="EMBL" id="GAA4102781.1"/>
    </source>
</evidence>
<sequence>MRRTVAGVLGIGLLDAFLLETLPAVAAADSRQLPAGGYDDRRLSLTALRPRIYTRSEWGARPPRERAQILHRPPRNIVVHHTATPNYPDASLHHAYWLSRWIQRHHMRVRGWADAGQQLTISRGGHVMEGRNRSLSAIRSGRLAVGAQVRGYNRTTIGIENEGTYMEDEVPRRLWVSLERVCAWLCAQYELDPFRAIVGHRDFAATDCPGDVLYAMLPDLRRGVAARLERSTRRARPKKQRAGKKADARASHPDADAAPTPSTSPTPRPSAPETPSSPSPSPDATTASPGPAPTNPSTPPQAPGNAYRLPLLDL</sequence>
<evidence type="ECO:0000259" key="3">
    <source>
        <dbReference type="SMART" id="SM00644"/>
    </source>
</evidence>
<feature type="domain" description="N-acetylmuramoyl-L-alanine amidase" evidence="3">
    <location>
        <begin position="67"/>
        <end position="210"/>
    </location>
</feature>
<accession>A0ABP7X2M6</accession>
<keyword evidence="6" id="KW-1185">Reference proteome</keyword>
<protein>
    <recommendedName>
        <fullName evidence="7">N-acetylmuramoyl-L-alanine amidase</fullName>
    </recommendedName>
</protein>
<evidence type="ECO:0000259" key="4">
    <source>
        <dbReference type="SMART" id="SM00701"/>
    </source>
</evidence>
<evidence type="ECO:0000256" key="1">
    <source>
        <dbReference type="ARBA" id="ARBA00007553"/>
    </source>
</evidence>
<dbReference type="PANTHER" id="PTHR11022:SF41">
    <property type="entry name" value="PEPTIDOGLYCAN-RECOGNITION PROTEIN LC-RELATED"/>
    <property type="match status" value="1"/>
</dbReference>
<feature type="domain" description="Peptidoglycan recognition protein family" evidence="4">
    <location>
        <begin position="50"/>
        <end position="204"/>
    </location>
</feature>
<dbReference type="EMBL" id="BAAAZG010000069">
    <property type="protein sequence ID" value="GAA4102781.1"/>
    <property type="molecule type" value="Genomic_DNA"/>
</dbReference>
<feature type="compositionally biased region" description="Pro residues" evidence="2">
    <location>
        <begin position="262"/>
        <end position="281"/>
    </location>
</feature>
<feature type="compositionally biased region" description="Basic and acidic residues" evidence="2">
    <location>
        <begin position="244"/>
        <end position="255"/>
    </location>
</feature>
<dbReference type="InterPro" id="IPR036505">
    <property type="entry name" value="Amidase/PGRP_sf"/>
</dbReference>
<dbReference type="InterPro" id="IPR015510">
    <property type="entry name" value="PGRP"/>
</dbReference>
<dbReference type="Gene3D" id="3.40.80.10">
    <property type="entry name" value="Peptidoglycan recognition protein-like"/>
    <property type="match status" value="1"/>
</dbReference>
<organism evidence="5 6">
    <name type="scientific">Actinomadura miaoliensis</name>
    <dbReference type="NCBI Taxonomy" id="430685"/>
    <lineage>
        <taxon>Bacteria</taxon>
        <taxon>Bacillati</taxon>
        <taxon>Actinomycetota</taxon>
        <taxon>Actinomycetes</taxon>
        <taxon>Streptosporangiales</taxon>
        <taxon>Thermomonosporaceae</taxon>
        <taxon>Actinomadura</taxon>
    </lineage>
</organism>
<comment type="similarity">
    <text evidence="1">Belongs to the N-acetylmuramoyl-L-alanine amidase 2 family.</text>
</comment>
<feature type="compositionally biased region" description="Pro residues" evidence="2">
    <location>
        <begin position="290"/>
        <end position="302"/>
    </location>
</feature>
<name>A0ABP7X2M6_9ACTN</name>
<feature type="compositionally biased region" description="Basic residues" evidence="2">
    <location>
        <begin position="233"/>
        <end position="243"/>
    </location>
</feature>